<feature type="compositionally biased region" description="Pro residues" evidence="1">
    <location>
        <begin position="72"/>
        <end position="83"/>
    </location>
</feature>
<feature type="compositionally biased region" description="Basic and acidic residues" evidence="1">
    <location>
        <begin position="108"/>
        <end position="145"/>
    </location>
</feature>
<organism evidence="2 3">
    <name type="scientific">Electrophorus voltai</name>
    <dbReference type="NCBI Taxonomy" id="2609070"/>
    <lineage>
        <taxon>Eukaryota</taxon>
        <taxon>Metazoa</taxon>
        <taxon>Chordata</taxon>
        <taxon>Craniata</taxon>
        <taxon>Vertebrata</taxon>
        <taxon>Euteleostomi</taxon>
        <taxon>Actinopterygii</taxon>
        <taxon>Neopterygii</taxon>
        <taxon>Teleostei</taxon>
        <taxon>Ostariophysi</taxon>
        <taxon>Gymnotiformes</taxon>
        <taxon>Gymnotoidei</taxon>
        <taxon>Gymnotidae</taxon>
        <taxon>Electrophorus</taxon>
    </lineage>
</organism>
<proteinExistence type="predicted"/>
<feature type="compositionally biased region" description="Polar residues" evidence="1">
    <location>
        <begin position="8"/>
        <end position="18"/>
    </location>
</feature>
<accession>A0AAD9DLV0</accession>
<name>A0AAD9DLV0_9TELE</name>
<dbReference type="EMBL" id="JAROKS010000034">
    <property type="protein sequence ID" value="KAK1784577.1"/>
    <property type="molecule type" value="Genomic_DNA"/>
</dbReference>
<reference evidence="2" key="1">
    <citation type="submission" date="2023-03" db="EMBL/GenBank/DDBJ databases">
        <title>Electrophorus voltai genome.</title>
        <authorList>
            <person name="Bian C."/>
        </authorList>
    </citation>
    <scope>NUCLEOTIDE SEQUENCE</scope>
    <source>
        <strain evidence="2">CB-2022</strain>
        <tissue evidence="2">Muscle</tissue>
    </source>
</reference>
<gene>
    <name evidence="2" type="ORF">P4O66_019981</name>
</gene>
<evidence type="ECO:0000256" key="1">
    <source>
        <dbReference type="SAM" id="MobiDB-lite"/>
    </source>
</evidence>
<protein>
    <submittedName>
        <fullName evidence="2">Uncharacterized protein</fullName>
    </submittedName>
</protein>
<evidence type="ECO:0000313" key="2">
    <source>
        <dbReference type="EMBL" id="KAK1784577.1"/>
    </source>
</evidence>
<evidence type="ECO:0000313" key="3">
    <source>
        <dbReference type="Proteomes" id="UP001239994"/>
    </source>
</evidence>
<feature type="region of interest" description="Disordered" evidence="1">
    <location>
        <begin position="1"/>
        <end position="180"/>
    </location>
</feature>
<feature type="compositionally biased region" description="Low complexity" evidence="1">
    <location>
        <begin position="147"/>
        <end position="170"/>
    </location>
</feature>
<sequence>MSLHSARLESSSTGSSFPADSAKPVPLAVVSLDSSPARGKGKRRGQRRVTDGGPDADRSRGDPREGPGARPESPPQHRSPPLAPTRRPARRVEVPRRHPRTPQSPRPCPDRPRGRQGGEREQWGRRGGRDTARHAFRREAERRGDGTAAPPAVARLPAPLRTPARPTQPLEPILIPKLRI</sequence>
<dbReference type="Proteomes" id="UP001239994">
    <property type="component" value="Unassembled WGS sequence"/>
</dbReference>
<comment type="caution">
    <text evidence="2">The sequence shown here is derived from an EMBL/GenBank/DDBJ whole genome shotgun (WGS) entry which is preliminary data.</text>
</comment>
<feature type="compositionally biased region" description="Basic and acidic residues" evidence="1">
    <location>
        <begin position="55"/>
        <end position="67"/>
    </location>
</feature>
<keyword evidence="3" id="KW-1185">Reference proteome</keyword>
<dbReference type="AlphaFoldDB" id="A0AAD9DLV0"/>